<evidence type="ECO:0000313" key="2">
    <source>
        <dbReference type="EMBL" id="KDN80856.1"/>
    </source>
</evidence>
<organism evidence="2 3">
    <name type="scientific">Kitasatospora cheerisanensis KCTC 2395</name>
    <dbReference type="NCBI Taxonomy" id="1348663"/>
    <lineage>
        <taxon>Bacteria</taxon>
        <taxon>Bacillati</taxon>
        <taxon>Actinomycetota</taxon>
        <taxon>Actinomycetes</taxon>
        <taxon>Kitasatosporales</taxon>
        <taxon>Streptomycetaceae</taxon>
        <taxon>Kitasatospora</taxon>
    </lineage>
</organism>
<dbReference type="Proteomes" id="UP000027178">
    <property type="component" value="Unassembled WGS sequence"/>
</dbReference>
<name>A0A066YRY4_9ACTN</name>
<keyword evidence="3" id="KW-1185">Reference proteome</keyword>
<evidence type="ECO:0000313" key="3">
    <source>
        <dbReference type="Proteomes" id="UP000027178"/>
    </source>
</evidence>
<sequence>MARRPPGDARQHAVPDTRAGGAPRAPHAVRGDRLVLPCPDRDHLRCRCATPWAQPRPAAARAGPVRRREVLRVPSPGCSGRGGVAASH</sequence>
<accession>A0A066YRY4</accession>
<reference evidence="2 3" key="1">
    <citation type="submission" date="2014-05" db="EMBL/GenBank/DDBJ databases">
        <title>Draft Genome Sequence of Kitasatospora cheerisanensis KCTC 2395.</title>
        <authorList>
            <person name="Nam D.H."/>
        </authorList>
    </citation>
    <scope>NUCLEOTIDE SEQUENCE [LARGE SCALE GENOMIC DNA]</scope>
    <source>
        <strain evidence="2 3">KCTC 2395</strain>
    </source>
</reference>
<proteinExistence type="predicted"/>
<feature type="region of interest" description="Disordered" evidence="1">
    <location>
        <begin position="54"/>
        <end position="88"/>
    </location>
</feature>
<feature type="compositionally biased region" description="Basic and acidic residues" evidence="1">
    <location>
        <begin position="1"/>
        <end position="15"/>
    </location>
</feature>
<dbReference type="PATRIC" id="fig|1348663.4.peg.7101"/>
<dbReference type="AlphaFoldDB" id="A0A066YRY4"/>
<feature type="compositionally biased region" description="Gly residues" evidence="1">
    <location>
        <begin position="79"/>
        <end position="88"/>
    </location>
</feature>
<dbReference type="EMBL" id="JNBY01000159">
    <property type="protein sequence ID" value="KDN80856.1"/>
    <property type="molecule type" value="Genomic_DNA"/>
</dbReference>
<dbReference type="HOGENOM" id="CLU_2464939_0_0_11"/>
<protein>
    <submittedName>
        <fullName evidence="2">Uncharacterized protein</fullName>
    </submittedName>
</protein>
<feature type="region of interest" description="Disordered" evidence="1">
    <location>
        <begin position="1"/>
        <end position="30"/>
    </location>
</feature>
<feature type="compositionally biased region" description="Low complexity" evidence="1">
    <location>
        <begin position="54"/>
        <end position="63"/>
    </location>
</feature>
<gene>
    <name evidence="2" type="ORF">KCH_73460</name>
</gene>
<comment type="caution">
    <text evidence="2">The sequence shown here is derived from an EMBL/GenBank/DDBJ whole genome shotgun (WGS) entry which is preliminary data.</text>
</comment>
<evidence type="ECO:0000256" key="1">
    <source>
        <dbReference type="SAM" id="MobiDB-lite"/>
    </source>
</evidence>